<evidence type="ECO:0000256" key="1">
    <source>
        <dbReference type="SAM" id="MobiDB-lite"/>
    </source>
</evidence>
<accession>A0A3N6QWI0</accession>
<evidence type="ECO:0000313" key="3">
    <source>
        <dbReference type="Proteomes" id="UP000712281"/>
    </source>
</evidence>
<comment type="caution">
    <text evidence="2">The sequence shown here is derived from an EMBL/GenBank/DDBJ whole genome shotgun (WGS) entry which is preliminary data.</text>
</comment>
<feature type="region of interest" description="Disordered" evidence="1">
    <location>
        <begin position="17"/>
        <end position="44"/>
    </location>
</feature>
<dbReference type="EMBL" id="QGKW02000717">
    <property type="protein sequence ID" value="KAF2599818.1"/>
    <property type="molecule type" value="Genomic_DNA"/>
</dbReference>
<protein>
    <submittedName>
        <fullName evidence="2">Uncharacterized protein</fullName>
    </submittedName>
</protein>
<proteinExistence type="predicted"/>
<name>A0A3N6QWI0_BRACR</name>
<sequence>MDEKPMSPATRALMCDDEHVNISGKETSARVRTSQEKEDNDTSSEVYVEQEKLILSSFRDHLIQLLNRGSINDRNQKMKSKAIETHAWVLRKLL</sequence>
<gene>
    <name evidence="2" type="ORF">F2Q68_00012262</name>
</gene>
<organism evidence="2 3">
    <name type="scientific">Brassica cretica</name>
    <name type="common">Mustard</name>
    <dbReference type="NCBI Taxonomy" id="69181"/>
    <lineage>
        <taxon>Eukaryota</taxon>
        <taxon>Viridiplantae</taxon>
        <taxon>Streptophyta</taxon>
        <taxon>Embryophyta</taxon>
        <taxon>Tracheophyta</taxon>
        <taxon>Spermatophyta</taxon>
        <taxon>Magnoliopsida</taxon>
        <taxon>eudicotyledons</taxon>
        <taxon>Gunneridae</taxon>
        <taxon>Pentapetalae</taxon>
        <taxon>rosids</taxon>
        <taxon>malvids</taxon>
        <taxon>Brassicales</taxon>
        <taxon>Brassicaceae</taxon>
        <taxon>Brassiceae</taxon>
        <taxon>Brassica</taxon>
    </lineage>
</organism>
<dbReference type="AlphaFoldDB" id="A0A3N6QWI0"/>
<dbReference type="Proteomes" id="UP000712281">
    <property type="component" value="Unassembled WGS sequence"/>
</dbReference>
<reference evidence="2" key="1">
    <citation type="submission" date="2019-12" db="EMBL/GenBank/DDBJ databases">
        <title>Genome sequencing and annotation of Brassica cretica.</title>
        <authorList>
            <person name="Studholme D.J."/>
            <person name="Sarris P.F."/>
        </authorList>
    </citation>
    <scope>NUCLEOTIDE SEQUENCE</scope>
    <source>
        <strain evidence="2">PFS-001/15</strain>
        <tissue evidence="2">Leaf</tissue>
    </source>
</reference>
<evidence type="ECO:0000313" key="2">
    <source>
        <dbReference type="EMBL" id="KAF2599818.1"/>
    </source>
</evidence>
<feature type="compositionally biased region" description="Basic and acidic residues" evidence="1">
    <location>
        <begin position="27"/>
        <end position="37"/>
    </location>
</feature>